<reference evidence="17" key="1">
    <citation type="submission" date="2017-09" db="EMBL/GenBank/DDBJ databases">
        <title>Depth-based differentiation of microbial function through sediment-hosted aquifers and enrichment of novel symbionts in the deep terrestrial subsurface.</title>
        <authorList>
            <person name="Probst A.J."/>
            <person name="Ladd B."/>
            <person name="Jarett J.K."/>
            <person name="Geller-Mcgrath D.E."/>
            <person name="Sieber C.M.K."/>
            <person name="Emerson J.B."/>
            <person name="Anantharaman K."/>
            <person name="Thomas B.C."/>
            <person name="Malmstrom R."/>
            <person name="Stieglmeier M."/>
            <person name="Klingl A."/>
            <person name="Woyke T."/>
            <person name="Ryan C.M."/>
            <person name="Banfield J.F."/>
        </authorList>
    </citation>
    <scope>NUCLEOTIDE SEQUENCE [LARGE SCALE GENOMIC DNA]</scope>
</reference>
<dbReference type="Gene3D" id="1.10.1200.80">
    <property type="entry name" value="Putative flavin oxidoreducatase, domain 2"/>
    <property type="match status" value="1"/>
</dbReference>
<dbReference type="GO" id="GO:0000049">
    <property type="term" value="F:tRNA binding"/>
    <property type="evidence" value="ECO:0007669"/>
    <property type="project" value="UniProtKB-KW"/>
</dbReference>
<name>A0A2M7LK33_9BACT</name>
<evidence type="ECO:0000256" key="3">
    <source>
        <dbReference type="ARBA" id="ARBA00022555"/>
    </source>
</evidence>
<evidence type="ECO:0000256" key="4">
    <source>
        <dbReference type="ARBA" id="ARBA00022630"/>
    </source>
</evidence>
<dbReference type="EMBL" id="PFJH01000136">
    <property type="protein sequence ID" value="PIX68434.1"/>
    <property type="molecule type" value="Genomic_DNA"/>
</dbReference>
<feature type="active site" description="Proton donor" evidence="13">
    <location>
        <position position="92"/>
    </location>
</feature>
<accession>A0A2M7LK33</accession>
<dbReference type="AlphaFoldDB" id="A0A2M7LK33"/>
<dbReference type="SUPFAM" id="SSF51395">
    <property type="entry name" value="FMN-linked oxidoreductases"/>
    <property type="match status" value="1"/>
</dbReference>
<feature type="domain" description="DUS-like FMN-binding" evidence="15">
    <location>
        <begin position="160"/>
        <end position="322"/>
    </location>
</feature>
<comment type="similarity">
    <text evidence="12">Belongs to the dus family.</text>
</comment>
<dbReference type="PROSITE" id="PS01136">
    <property type="entry name" value="UPF0034"/>
    <property type="match status" value="1"/>
</dbReference>
<feature type="binding site" evidence="14">
    <location>
        <position position="62"/>
    </location>
    <ligand>
        <name>FMN</name>
        <dbReference type="ChEBI" id="CHEBI:58210"/>
    </ligand>
</feature>
<proteinExistence type="inferred from homology"/>
<evidence type="ECO:0000256" key="2">
    <source>
        <dbReference type="ARBA" id="ARBA00002790"/>
    </source>
</evidence>
<dbReference type="InterPro" id="IPR013785">
    <property type="entry name" value="Aldolase_TIM"/>
</dbReference>
<organism evidence="16 17">
    <name type="scientific">Candidatus Roizmanbacteria bacterium CG_4_10_14_3_um_filter_39_13</name>
    <dbReference type="NCBI Taxonomy" id="1974831"/>
    <lineage>
        <taxon>Bacteria</taxon>
        <taxon>Candidatus Roizmaniibacteriota</taxon>
    </lineage>
</organism>
<dbReference type="Gene3D" id="3.20.20.70">
    <property type="entry name" value="Aldolase class I"/>
    <property type="match status" value="1"/>
</dbReference>
<evidence type="ECO:0000256" key="5">
    <source>
        <dbReference type="ARBA" id="ARBA00022643"/>
    </source>
</evidence>
<comment type="function">
    <text evidence="2 12">Catalyzes the synthesis of 5,6-dihydrouridine (D), a modified base found in the D-loop of most tRNAs, via the reduction of the C5-C6 double bond in target uridines.</text>
</comment>
<keyword evidence="7" id="KW-0521">NADP</keyword>
<evidence type="ECO:0000256" key="8">
    <source>
        <dbReference type="ARBA" id="ARBA00022884"/>
    </source>
</evidence>
<evidence type="ECO:0000259" key="15">
    <source>
        <dbReference type="Pfam" id="PF01207"/>
    </source>
</evidence>
<keyword evidence="9 12" id="KW-0560">Oxidoreductase</keyword>
<dbReference type="Pfam" id="PF01207">
    <property type="entry name" value="Dus"/>
    <property type="match status" value="2"/>
</dbReference>
<feature type="domain" description="DUS-like FMN-binding" evidence="15">
    <location>
        <begin position="5"/>
        <end position="118"/>
    </location>
</feature>
<evidence type="ECO:0000313" key="17">
    <source>
        <dbReference type="Proteomes" id="UP000228500"/>
    </source>
</evidence>
<comment type="cofactor">
    <cofactor evidence="1 12 14">
        <name>FMN</name>
        <dbReference type="ChEBI" id="CHEBI:58210"/>
    </cofactor>
</comment>
<evidence type="ECO:0000256" key="9">
    <source>
        <dbReference type="ARBA" id="ARBA00023002"/>
    </source>
</evidence>
<keyword evidence="6 12" id="KW-0819">tRNA processing</keyword>
<dbReference type="GO" id="GO:0017150">
    <property type="term" value="F:tRNA dihydrouridine synthase activity"/>
    <property type="evidence" value="ECO:0007669"/>
    <property type="project" value="InterPro"/>
</dbReference>
<evidence type="ECO:0000256" key="10">
    <source>
        <dbReference type="ARBA" id="ARBA00048205"/>
    </source>
</evidence>
<feature type="binding site" evidence="14">
    <location>
        <begin position="253"/>
        <end position="254"/>
    </location>
    <ligand>
        <name>FMN</name>
        <dbReference type="ChEBI" id="CHEBI:58210"/>
    </ligand>
</feature>
<evidence type="ECO:0000256" key="1">
    <source>
        <dbReference type="ARBA" id="ARBA00001917"/>
    </source>
</evidence>
<comment type="catalytic activity">
    <reaction evidence="10">
        <text>a 5,6-dihydrouridine in tRNA + NADP(+) = a uridine in tRNA + NADPH + H(+)</text>
        <dbReference type="Rhea" id="RHEA:23624"/>
        <dbReference type="Rhea" id="RHEA-COMP:13339"/>
        <dbReference type="Rhea" id="RHEA-COMP:13887"/>
        <dbReference type="ChEBI" id="CHEBI:15378"/>
        <dbReference type="ChEBI" id="CHEBI:57783"/>
        <dbReference type="ChEBI" id="CHEBI:58349"/>
        <dbReference type="ChEBI" id="CHEBI:65315"/>
        <dbReference type="ChEBI" id="CHEBI:74443"/>
    </reaction>
</comment>
<dbReference type="PIRSF" id="PIRSF006621">
    <property type="entry name" value="Dus"/>
    <property type="match status" value="1"/>
</dbReference>
<evidence type="ECO:0000256" key="14">
    <source>
        <dbReference type="PIRSR" id="PIRSR006621-2"/>
    </source>
</evidence>
<dbReference type="InterPro" id="IPR018517">
    <property type="entry name" value="tRNA_hU_synthase_CS"/>
</dbReference>
<feature type="binding site" evidence="14">
    <location>
        <position position="195"/>
    </location>
    <ligand>
        <name>FMN</name>
        <dbReference type="ChEBI" id="CHEBI:58210"/>
    </ligand>
</feature>
<gene>
    <name evidence="16" type="ORF">COZ40_03300</name>
</gene>
<evidence type="ECO:0000256" key="6">
    <source>
        <dbReference type="ARBA" id="ARBA00022694"/>
    </source>
</evidence>
<sequence length="340" mass="38099">MNIALAPVDGVTDAAFRQITDELGKPDLMYTEFVTAEGLFRGRTTLLHALDKHKTNTPIIAQFFGPQPQYYEYVFFIAAELGFAGVDVNMGCPDTNIIKKGGGSALLLDLPRAREIIKVLLTSQEEWKNGKRLADTDLPEHMKQAVEKLASVNWSSCLSTNLPISVKTRIGYHESQVNEIIPFLIEAGVDRIALHGRTFDARYSGHADWEEIAKAKELTKGTSVQLWGSGDIKNIKQANEFIKLYGVDGILIARAAFGNPWIFNEYTPTWEERKNAILYHAKLFLNYRPDLDLRPMRKHITWYCKGIEGSAKLRDRLMKVITIKDLSVILGSTATPGSTL</sequence>
<dbReference type="PANTHER" id="PTHR45846:SF1">
    <property type="entry name" value="TRNA-DIHYDROURIDINE(47) SYNTHASE [NAD(P)(+)]-LIKE"/>
    <property type="match status" value="1"/>
</dbReference>
<dbReference type="InterPro" id="IPR024036">
    <property type="entry name" value="tRNA-dHydroUridine_Synthase_C"/>
</dbReference>
<keyword evidence="3" id="KW-0820">tRNA-binding</keyword>
<dbReference type="InterPro" id="IPR001269">
    <property type="entry name" value="DUS_fam"/>
</dbReference>
<protein>
    <recommendedName>
        <fullName evidence="12">tRNA-dihydrouridine synthase</fullName>
        <ecNumber evidence="12">1.3.1.-</ecNumber>
    </recommendedName>
</protein>
<evidence type="ECO:0000256" key="12">
    <source>
        <dbReference type="PIRNR" id="PIRNR006621"/>
    </source>
</evidence>
<feature type="binding site" evidence="14">
    <location>
        <position position="167"/>
    </location>
    <ligand>
        <name>FMN</name>
        <dbReference type="ChEBI" id="CHEBI:58210"/>
    </ligand>
</feature>
<keyword evidence="8" id="KW-0694">RNA-binding</keyword>
<dbReference type="EC" id="1.3.1.-" evidence="12"/>
<dbReference type="InterPro" id="IPR035587">
    <property type="entry name" value="DUS-like_FMN-bd"/>
</dbReference>
<keyword evidence="14" id="KW-0547">Nucleotide-binding</keyword>
<dbReference type="CDD" id="cd02801">
    <property type="entry name" value="DUS_like_FMN"/>
    <property type="match status" value="1"/>
</dbReference>
<evidence type="ECO:0000256" key="11">
    <source>
        <dbReference type="ARBA" id="ARBA00048802"/>
    </source>
</evidence>
<dbReference type="PANTHER" id="PTHR45846">
    <property type="entry name" value="TRNA-DIHYDROURIDINE(47) SYNTHASE [NAD(P)(+)]-LIKE"/>
    <property type="match status" value="1"/>
</dbReference>
<comment type="caution">
    <text evidence="16">The sequence shown here is derived from an EMBL/GenBank/DDBJ whole genome shotgun (WGS) entry which is preliminary data.</text>
</comment>
<evidence type="ECO:0000313" key="16">
    <source>
        <dbReference type="EMBL" id="PIX68434.1"/>
    </source>
</evidence>
<evidence type="ECO:0000256" key="7">
    <source>
        <dbReference type="ARBA" id="ARBA00022857"/>
    </source>
</evidence>
<comment type="catalytic activity">
    <reaction evidence="11">
        <text>a 5,6-dihydrouridine in tRNA + NAD(+) = a uridine in tRNA + NADH + H(+)</text>
        <dbReference type="Rhea" id="RHEA:54452"/>
        <dbReference type="Rhea" id="RHEA-COMP:13339"/>
        <dbReference type="Rhea" id="RHEA-COMP:13887"/>
        <dbReference type="ChEBI" id="CHEBI:15378"/>
        <dbReference type="ChEBI" id="CHEBI:57540"/>
        <dbReference type="ChEBI" id="CHEBI:57945"/>
        <dbReference type="ChEBI" id="CHEBI:65315"/>
        <dbReference type="ChEBI" id="CHEBI:74443"/>
    </reaction>
</comment>
<keyword evidence="4 12" id="KW-0285">Flavoprotein</keyword>
<evidence type="ECO:0000256" key="13">
    <source>
        <dbReference type="PIRSR" id="PIRSR006621-1"/>
    </source>
</evidence>
<dbReference type="GO" id="GO:0050660">
    <property type="term" value="F:flavin adenine dinucleotide binding"/>
    <property type="evidence" value="ECO:0007669"/>
    <property type="project" value="InterPro"/>
</dbReference>
<dbReference type="Proteomes" id="UP000228500">
    <property type="component" value="Unassembled WGS sequence"/>
</dbReference>
<keyword evidence="5 12" id="KW-0288">FMN</keyword>